<accession>A0A1F4WJF1</accession>
<evidence type="ECO:0000313" key="2">
    <source>
        <dbReference type="EMBL" id="OGC69537.1"/>
    </source>
</evidence>
<evidence type="ECO:0000313" key="3">
    <source>
        <dbReference type="Proteomes" id="UP000179113"/>
    </source>
</evidence>
<name>A0A1F4WJF1_UNCKA</name>
<gene>
    <name evidence="2" type="ORF">A2415_05310</name>
</gene>
<dbReference type="EMBL" id="MEWA01000020">
    <property type="protein sequence ID" value="OGC69537.1"/>
    <property type="molecule type" value="Genomic_DNA"/>
</dbReference>
<comment type="caution">
    <text evidence="2">The sequence shown here is derived from an EMBL/GenBank/DDBJ whole genome shotgun (WGS) entry which is preliminary data.</text>
</comment>
<proteinExistence type="predicted"/>
<sequence length="233" mass="25557">MGLTLVKSQCENESVIKKYWPVALLIVGLLIFGGVYFFVIRGGDELPVEEEEVVAEIPLDMRPVVSLTPTSDGHYLNLLIEGIKLAAYTLDYELLYQTGEGATQGVPGSIKLDGKDSFESELLLGSESSGKFRYDTGVNEGTLTLRFRDEKGKLLGKLSTDFHLVTGTDELASLDGNFNFMLDGDEDEYYVVMETFGPYEMAYGVFGSVKPEGEPGEGWDEVSDGIFVQVASE</sequence>
<dbReference type="Proteomes" id="UP000179113">
    <property type="component" value="Unassembled WGS sequence"/>
</dbReference>
<keyword evidence="1" id="KW-0472">Membrane</keyword>
<evidence type="ECO:0000256" key="1">
    <source>
        <dbReference type="SAM" id="Phobius"/>
    </source>
</evidence>
<keyword evidence="1" id="KW-1133">Transmembrane helix</keyword>
<reference evidence="2 3" key="1">
    <citation type="journal article" date="2016" name="Nat. Commun.">
        <title>Thousands of microbial genomes shed light on interconnected biogeochemical processes in an aquifer system.</title>
        <authorList>
            <person name="Anantharaman K."/>
            <person name="Brown C.T."/>
            <person name="Hug L.A."/>
            <person name="Sharon I."/>
            <person name="Castelle C.J."/>
            <person name="Probst A.J."/>
            <person name="Thomas B.C."/>
            <person name="Singh A."/>
            <person name="Wilkins M.J."/>
            <person name="Karaoz U."/>
            <person name="Brodie E.L."/>
            <person name="Williams K.H."/>
            <person name="Hubbard S.S."/>
            <person name="Banfield J.F."/>
        </authorList>
    </citation>
    <scope>NUCLEOTIDE SEQUENCE [LARGE SCALE GENOMIC DNA]</scope>
</reference>
<dbReference type="AlphaFoldDB" id="A0A1F4WJF1"/>
<organism evidence="2 3">
    <name type="scientific">candidate division WWE3 bacterium RIFOXYC1_FULL_39_7</name>
    <dbReference type="NCBI Taxonomy" id="1802643"/>
    <lineage>
        <taxon>Bacteria</taxon>
        <taxon>Katanobacteria</taxon>
    </lineage>
</organism>
<feature type="transmembrane region" description="Helical" evidence="1">
    <location>
        <begin position="20"/>
        <end position="39"/>
    </location>
</feature>
<keyword evidence="1" id="KW-0812">Transmembrane</keyword>
<protein>
    <submittedName>
        <fullName evidence="2">Uncharacterized protein</fullName>
    </submittedName>
</protein>